<dbReference type="InterPro" id="IPR001509">
    <property type="entry name" value="Epimerase_deHydtase"/>
</dbReference>
<sequence>MQTILGANGQIATELARELKRSHTGDLRLVSRNPRKVNDTDRLLRANLLDAKQTAAAVQGSSIVYFTAGLPPDTELWEAQFPTMLKNALEACRAAGASFVYFDNTYMYPQDARLQTEDTLFAPVGRKGKVRAAMACMVLEEMARADIPVLIGRAPEFYGPGKTQSFTNALVIEKLQAGKKPRVPVRDDTRRTLIWTPDASRALALLGNTPDAYGQTWHLPCCDDRPTYRQFVAMASQAFGGNGSYTVIGKWTLALAGLFSKQVREIQELLPRYAQDNLFDSTKFKRRFPSFDVTSYGQGVERIRQEWAHGQAA</sequence>
<accession>A0ABW5ULT7</accession>
<evidence type="ECO:0000259" key="1">
    <source>
        <dbReference type="Pfam" id="PF01370"/>
    </source>
</evidence>
<dbReference type="Proteomes" id="UP001597463">
    <property type="component" value="Unassembled WGS sequence"/>
</dbReference>
<dbReference type="Pfam" id="PF01370">
    <property type="entry name" value="Epimerase"/>
    <property type="match status" value="1"/>
</dbReference>
<reference evidence="3" key="1">
    <citation type="journal article" date="2019" name="Int. J. Syst. Evol. Microbiol.">
        <title>The Global Catalogue of Microorganisms (GCM) 10K type strain sequencing project: providing services to taxonomists for standard genome sequencing and annotation.</title>
        <authorList>
            <consortium name="The Broad Institute Genomics Platform"/>
            <consortium name="The Broad Institute Genome Sequencing Center for Infectious Disease"/>
            <person name="Wu L."/>
            <person name="Ma J."/>
        </authorList>
    </citation>
    <scope>NUCLEOTIDE SEQUENCE [LARGE SCALE GENOMIC DNA]</scope>
    <source>
        <strain evidence="3">TISTR 1906</strain>
    </source>
</reference>
<dbReference type="InterPro" id="IPR036291">
    <property type="entry name" value="NAD(P)-bd_dom_sf"/>
</dbReference>
<dbReference type="Gene3D" id="3.40.50.720">
    <property type="entry name" value="NAD(P)-binding Rossmann-like Domain"/>
    <property type="match status" value="1"/>
</dbReference>
<dbReference type="RefSeq" id="WP_066470636.1">
    <property type="nucleotide sequence ID" value="NZ_BCNT01000001.1"/>
</dbReference>
<dbReference type="SUPFAM" id="SSF51735">
    <property type="entry name" value="NAD(P)-binding Rossmann-fold domains"/>
    <property type="match status" value="1"/>
</dbReference>
<gene>
    <name evidence="2" type="ORF">ACFSW6_07260</name>
</gene>
<proteinExistence type="predicted"/>
<feature type="domain" description="NAD-dependent epimerase/dehydratase" evidence="1">
    <location>
        <begin position="4"/>
        <end position="212"/>
    </location>
</feature>
<dbReference type="EMBL" id="JBHUMV010000003">
    <property type="protein sequence ID" value="MFD2753883.1"/>
    <property type="molecule type" value="Genomic_DNA"/>
</dbReference>
<name>A0ABW5ULT7_9BURK</name>
<evidence type="ECO:0000313" key="3">
    <source>
        <dbReference type="Proteomes" id="UP001597463"/>
    </source>
</evidence>
<comment type="caution">
    <text evidence="2">The sequence shown here is derived from an EMBL/GenBank/DDBJ whole genome shotgun (WGS) entry which is preliminary data.</text>
</comment>
<organism evidence="2 3">
    <name type="scientific">Comamonas terrae</name>
    <dbReference type="NCBI Taxonomy" id="673548"/>
    <lineage>
        <taxon>Bacteria</taxon>
        <taxon>Pseudomonadati</taxon>
        <taxon>Pseudomonadota</taxon>
        <taxon>Betaproteobacteria</taxon>
        <taxon>Burkholderiales</taxon>
        <taxon>Comamonadaceae</taxon>
        <taxon>Comamonas</taxon>
    </lineage>
</organism>
<protein>
    <submittedName>
        <fullName evidence="2">NAD-dependent epimerase/dehydratase family protein</fullName>
    </submittedName>
</protein>
<evidence type="ECO:0000313" key="2">
    <source>
        <dbReference type="EMBL" id="MFD2753883.1"/>
    </source>
</evidence>
<keyword evidence="3" id="KW-1185">Reference proteome</keyword>